<reference evidence="1 2" key="1">
    <citation type="submission" date="2019-12" db="EMBL/GenBank/DDBJ databases">
        <title>Novel species isolated from a subtropical stream in China.</title>
        <authorList>
            <person name="Lu H."/>
        </authorList>
    </citation>
    <scope>NUCLEOTIDE SEQUENCE [LARGE SCALE GENOMIC DNA]</scope>
    <source>
        <strain evidence="1 2">CY42W</strain>
    </source>
</reference>
<name>A0ABW9W4C0_9BURK</name>
<protein>
    <submittedName>
        <fullName evidence="1">BrnT family toxin</fullName>
    </submittedName>
</protein>
<comment type="caution">
    <text evidence="1">The sequence shown here is derived from an EMBL/GenBank/DDBJ whole genome shotgun (WGS) entry which is preliminary data.</text>
</comment>
<evidence type="ECO:0000313" key="1">
    <source>
        <dbReference type="EMBL" id="MYN28871.1"/>
    </source>
</evidence>
<gene>
    <name evidence="1" type="ORF">GTP69_20925</name>
</gene>
<dbReference type="Proteomes" id="UP000642144">
    <property type="component" value="Unassembled WGS sequence"/>
</dbReference>
<proteinExistence type="predicted"/>
<dbReference type="EMBL" id="WWCT01000018">
    <property type="protein sequence ID" value="MYN28871.1"/>
    <property type="molecule type" value="Genomic_DNA"/>
</dbReference>
<dbReference type="InterPro" id="IPR007460">
    <property type="entry name" value="BrnT_toxin"/>
</dbReference>
<dbReference type="InterPro" id="IPR038573">
    <property type="entry name" value="BrnT_sf"/>
</dbReference>
<keyword evidence="2" id="KW-1185">Reference proteome</keyword>
<dbReference type="Gene3D" id="3.10.450.530">
    <property type="entry name" value="Ribonuclease toxin, BrnT, of type II toxin-antitoxin system"/>
    <property type="match status" value="1"/>
</dbReference>
<dbReference type="RefSeq" id="WP_161056653.1">
    <property type="nucleotide sequence ID" value="NZ_WWCT01000018.1"/>
</dbReference>
<dbReference type="Pfam" id="PF04365">
    <property type="entry name" value="BrnT_toxin"/>
    <property type="match status" value="1"/>
</dbReference>
<evidence type="ECO:0000313" key="2">
    <source>
        <dbReference type="Proteomes" id="UP000642144"/>
    </source>
</evidence>
<organism evidence="1 2">
    <name type="scientific">Duganella levis</name>
    <dbReference type="NCBI Taxonomy" id="2692169"/>
    <lineage>
        <taxon>Bacteria</taxon>
        <taxon>Pseudomonadati</taxon>
        <taxon>Pseudomonadota</taxon>
        <taxon>Betaproteobacteria</taxon>
        <taxon>Burkholderiales</taxon>
        <taxon>Oxalobacteraceae</taxon>
        <taxon>Telluria group</taxon>
        <taxon>Duganella</taxon>
    </lineage>
</organism>
<sequence length="96" mass="11042">MHNQFNDVEFDPRKERANLRKHRVSFTQAEQALYDQLAITTEDTRIANEQRFSTLGADASGRVLIVIHTPRGTHTRLISARKASKGEAEQYYAQRL</sequence>
<accession>A0ABW9W4C0</accession>